<organism evidence="2">
    <name type="scientific">marine sediment metagenome</name>
    <dbReference type="NCBI Taxonomy" id="412755"/>
    <lineage>
        <taxon>unclassified sequences</taxon>
        <taxon>metagenomes</taxon>
        <taxon>ecological metagenomes</taxon>
    </lineage>
</organism>
<protein>
    <recommendedName>
        <fullName evidence="1">Peptidase M16 C-terminal domain-containing protein</fullName>
    </recommendedName>
</protein>
<dbReference type="InterPro" id="IPR007863">
    <property type="entry name" value="Peptidase_M16_C"/>
</dbReference>
<dbReference type="AlphaFoldDB" id="X1DDR9"/>
<proteinExistence type="predicted"/>
<dbReference type="Gene3D" id="3.30.830.10">
    <property type="entry name" value="Metalloenzyme, LuxS/M16 peptidase-like"/>
    <property type="match status" value="1"/>
</dbReference>
<feature type="domain" description="Peptidase M16 C-terminal" evidence="1">
    <location>
        <begin position="3"/>
        <end position="153"/>
    </location>
</feature>
<dbReference type="GO" id="GO:0046872">
    <property type="term" value="F:metal ion binding"/>
    <property type="evidence" value="ECO:0007669"/>
    <property type="project" value="InterPro"/>
</dbReference>
<feature type="non-terminal residue" evidence="2">
    <location>
        <position position="1"/>
    </location>
</feature>
<name>X1DDR9_9ZZZZ</name>
<dbReference type="EMBL" id="BART01023001">
    <property type="protein sequence ID" value="GAH03209.1"/>
    <property type="molecule type" value="Genomic_DNA"/>
</dbReference>
<accession>X1DDR9</accession>
<dbReference type="InterPro" id="IPR011249">
    <property type="entry name" value="Metalloenz_LuxS/M16"/>
</dbReference>
<evidence type="ECO:0000313" key="2">
    <source>
        <dbReference type="EMBL" id="GAH03209.1"/>
    </source>
</evidence>
<comment type="caution">
    <text evidence="2">The sequence shown here is derived from an EMBL/GenBank/DDBJ whole genome shotgun (WGS) entry which is preliminary data.</text>
</comment>
<dbReference type="SUPFAM" id="SSF63411">
    <property type="entry name" value="LuxS/MPP-like metallohydrolase"/>
    <property type="match status" value="1"/>
</dbReference>
<gene>
    <name evidence="2" type="ORF">S01H4_41973</name>
</gene>
<reference evidence="2" key="1">
    <citation type="journal article" date="2014" name="Front. Microbiol.">
        <title>High frequency of phylogenetically diverse reductive dehalogenase-homologous genes in deep subseafloor sedimentary metagenomes.</title>
        <authorList>
            <person name="Kawai M."/>
            <person name="Futagami T."/>
            <person name="Toyoda A."/>
            <person name="Takaki Y."/>
            <person name="Nishi S."/>
            <person name="Hori S."/>
            <person name="Arai W."/>
            <person name="Tsubouchi T."/>
            <person name="Morono Y."/>
            <person name="Uchiyama I."/>
            <person name="Ito T."/>
            <person name="Fujiyama A."/>
            <person name="Inagaki F."/>
            <person name="Takami H."/>
        </authorList>
    </citation>
    <scope>NUCLEOTIDE SEQUENCE</scope>
    <source>
        <strain evidence="2">Expedition CK06-06</strain>
    </source>
</reference>
<sequence length="219" mass="25236">DKQKTIYLIRKYFQSIPAGKPVPAINQSSQMIDLTSKTESITNPLLSTPGFFLGYRISPPYSKDYYTMSVIEYLLLKGESSRLYQRLAKKERTVQKIEGGIRKIKNRAIFSFFVTSTNNYTRNRSKKAILSELNKLKSNVVSENELTKAKNLLKTAYIKRYSTSLGKAFFLIETFLHNKNVQTFQDELNKYLEVTPTSIIGIANRYFNEKSILVNIETK</sequence>
<evidence type="ECO:0000259" key="1">
    <source>
        <dbReference type="Pfam" id="PF05193"/>
    </source>
</evidence>
<dbReference type="Pfam" id="PF05193">
    <property type="entry name" value="Peptidase_M16_C"/>
    <property type="match status" value="1"/>
</dbReference>